<evidence type="ECO:0000313" key="3">
    <source>
        <dbReference type="WBParaSite" id="PgR004_g157_t01"/>
    </source>
</evidence>
<evidence type="ECO:0000313" key="2">
    <source>
        <dbReference type="Proteomes" id="UP000887569"/>
    </source>
</evidence>
<name>A0A915AB62_PARUN</name>
<feature type="region of interest" description="Disordered" evidence="1">
    <location>
        <begin position="1"/>
        <end position="27"/>
    </location>
</feature>
<accession>A0A915AB62</accession>
<dbReference type="Proteomes" id="UP000887569">
    <property type="component" value="Unplaced"/>
</dbReference>
<protein>
    <submittedName>
        <fullName evidence="3">Uncharacterized protein</fullName>
    </submittedName>
</protein>
<keyword evidence="2" id="KW-1185">Reference proteome</keyword>
<evidence type="ECO:0000256" key="1">
    <source>
        <dbReference type="SAM" id="MobiDB-lite"/>
    </source>
</evidence>
<dbReference type="PANTHER" id="PTHR31128:SF6">
    <property type="entry name" value="SH2 DOMAIN-CONTAINING PROTEIN"/>
    <property type="match status" value="1"/>
</dbReference>
<dbReference type="PANTHER" id="PTHR31128">
    <property type="entry name" value="PROTEIN CBR-CLEC-135-RELATED"/>
    <property type="match status" value="1"/>
</dbReference>
<dbReference type="WBParaSite" id="PgR004_g157_t01">
    <property type="protein sequence ID" value="PgR004_g157_t01"/>
    <property type="gene ID" value="PgR004_g157"/>
</dbReference>
<sequence length="234" mass="26400">MTEDGGISESWSLSSDEESEGSCPSCSRIIPVPERVAETISTISPPSYSVRETKSGRLVNEGLGVEWPDRPSEGHFSISEYLERRRHWKGTNSDNFPAIRSLSSLGSYRRAKYQSHYLGPKTRSSVAMKLGANEFAIFYPIVNDPNLEIPVEIPLIMGYRSSEGVLHEFPLQFDDGRWSVVFGAKQMPEFRTIASLIDYYRTYSYINAETGQVEILPVWNNDGYESSETSQESF</sequence>
<organism evidence="2 3">
    <name type="scientific">Parascaris univalens</name>
    <name type="common">Nematode worm</name>
    <dbReference type="NCBI Taxonomy" id="6257"/>
    <lineage>
        <taxon>Eukaryota</taxon>
        <taxon>Metazoa</taxon>
        <taxon>Ecdysozoa</taxon>
        <taxon>Nematoda</taxon>
        <taxon>Chromadorea</taxon>
        <taxon>Rhabditida</taxon>
        <taxon>Spirurina</taxon>
        <taxon>Ascaridomorpha</taxon>
        <taxon>Ascaridoidea</taxon>
        <taxon>Ascarididae</taxon>
        <taxon>Parascaris</taxon>
    </lineage>
</organism>
<dbReference type="AlphaFoldDB" id="A0A915AB62"/>
<proteinExistence type="predicted"/>
<reference evidence="3" key="1">
    <citation type="submission" date="2022-11" db="UniProtKB">
        <authorList>
            <consortium name="WormBaseParasite"/>
        </authorList>
    </citation>
    <scope>IDENTIFICATION</scope>
</reference>